<dbReference type="AlphaFoldDB" id="A0A1J1HJZ2"/>
<keyword evidence="2" id="KW-1185">Reference proteome</keyword>
<evidence type="ECO:0000313" key="1">
    <source>
        <dbReference type="EMBL" id="CRK87866.1"/>
    </source>
</evidence>
<evidence type="ECO:0000313" key="2">
    <source>
        <dbReference type="Proteomes" id="UP000183832"/>
    </source>
</evidence>
<gene>
    <name evidence="1" type="ORF">CLUMA_CG001653</name>
</gene>
<reference evidence="1 2" key="1">
    <citation type="submission" date="2015-04" db="EMBL/GenBank/DDBJ databases">
        <authorList>
            <person name="Syromyatnikov M.Y."/>
            <person name="Popov V.N."/>
        </authorList>
    </citation>
    <scope>NUCLEOTIDE SEQUENCE [LARGE SCALE GENOMIC DNA]</scope>
</reference>
<accession>A0A1J1HJZ2</accession>
<dbReference type="Proteomes" id="UP000183832">
    <property type="component" value="Unassembled WGS sequence"/>
</dbReference>
<name>A0A1J1HJZ2_9DIPT</name>
<sequence>MESAIWAQSAKKKLFYGTRPFATTMFLIHSYQTTVVKREMKEKKKKDSEGDGKLPHTIIYIIH</sequence>
<organism evidence="1 2">
    <name type="scientific">Clunio marinus</name>
    <dbReference type="NCBI Taxonomy" id="568069"/>
    <lineage>
        <taxon>Eukaryota</taxon>
        <taxon>Metazoa</taxon>
        <taxon>Ecdysozoa</taxon>
        <taxon>Arthropoda</taxon>
        <taxon>Hexapoda</taxon>
        <taxon>Insecta</taxon>
        <taxon>Pterygota</taxon>
        <taxon>Neoptera</taxon>
        <taxon>Endopterygota</taxon>
        <taxon>Diptera</taxon>
        <taxon>Nematocera</taxon>
        <taxon>Chironomoidea</taxon>
        <taxon>Chironomidae</taxon>
        <taxon>Clunio</taxon>
    </lineage>
</organism>
<dbReference type="EMBL" id="CVRI01000006">
    <property type="protein sequence ID" value="CRK87866.1"/>
    <property type="molecule type" value="Genomic_DNA"/>
</dbReference>
<protein>
    <submittedName>
        <fullName evidence="1">CLUMA_CG001653, isoform A</fullName>
    </submittedName>
</protein>
<proteinExistence type="predicted"/>